<keyword evidence="2" id="KW-1185">Reference proteome</keyword>
<accession>A0A4V6Q4F4</accession>
<name>A0A4V6Q4F4_9FLAO</name>
<dbReference type="EMBL" id="SOBW01000015">
    <property type="protein sequence ID" value="TDU33696.1"/>
    <property type="molecule type" value="Genomic_DNA"/>
</dbReference>
<dbReference type="Proteomes" id="UP000294689">
    <property type="component" value="Unassembled WGS sequence"/>
</dbReference>
<evidence type="ECO:0000313" key="1">
    <source>
        <dbReference type="EMBL" id="TDU33696.1"/>
    </source>
</evidence>
<gene>
    <name evidence="1" type="ORF">BXY82_3153</name>
</gene>
<sequence length="259" mass="30725">MKNIFAIIFSLLIGQFVFGQKTPISYVNNERVNDSSVNPWVIDNRISEITLTSKNEFEFRSFPIPSSCLTWREHKGTWERKNDTLIFSEQYEIVESDARFTFSNKNKNEYYHLEFGTDKKSKLSDKHIEIKFVYDFDSDFKDVKLKMELENDFSLKIPYNQIPNRKNLASIRFEYFLPNGEKRNGYITENQTVNVKEKDLPNYIGITLIEKPKKEIIYRITKAILIDNKIKIISKEKSKTNLPDYTEDIEFKEIYENES</sequence>
<dbReference type="OrthoDB" id="1366929at2"/>
<protein>
    <submittedName>
        <fullName evidence="1">Uncharacterized protein</fullName>
    </submittedName>
</protein>
<dbReference type="RefSeq" id="WP_133759109.1">
    <property type="nucleotide sequence ID" value="NZ_SOBW01000015.1"/>
</dbReference>
<dbReference type="AlphaFoldDB" id="A0A4V6Q4F4"/>
<comment type="caution">
    <text evidence="1">The sequence shown here is derived from an EMBL/GenBank/DDBJ whole genome shotgun (WGS) entry which is preliminary data.</text>
</comment>
<reference evidence="1 2" key="1">
    <citation type="submission" date="2019-03" db="EMBL/GenBank/DDBJ databases">
        <title>Genomic Encyclopedia of Archaeal and Bacterial Type Strains, Phase II (KMG-II): from individual species to whole genera.</title>
        <authorList>
            <person name="Goeker M."/>
        </authorList>
    </citation>
    <scope>NUCLEOTIDE SEQUENCE [LARGE SCALE GENOMIC DNA]</scope>
    <source>
        <strain evidence="1 2">DSM 28135</strain>
    </source>
</reference>
<proteinExistence type="predicted"/>
<organism evidence="1 2">
    <name type="scientific">Gelidibacter sediminis</name>
    <dbReference type="NCBI Taxonomy" id="1608710"/>
    <lineage>
        <taxon>Bacteria</taxon>
        <taxon>Pseudomonadati</taxon>
        <taxon>Bacteroidota</taxon>
        <taxon>Flavobacteriia</taxon>
        <taxon>Flavobacteriales</taxon>
        <taxon>Flavobacteriaceae</taxon>
        <taxon>Gelidibacter</taxon>
    </lineage>
</organism>
<evidence type="ECO:0000313" key="2">
    <source>
        <dbReference type="Proteomes" id="UP000294689"/>
    </source>
</evidence>